<dbReference type="AlphaFoldDB" id="A0A1V1P055"/>
<proteinExistence type="predicted"/>
<name>A0A1V1P055_9BACT</name>
<evidence type="ECO:0000313" key="2">
    <source>
        <dbReference type="Proteomes" id="UP000189670"/>
    </source>
</evidence>
<accession>A0A1V1P055</accession>
<evidence type="ECO:0000313" key="1">
    <source>
        <dbReference type="EMBL" id="ETR68135.1"/>
    </source>
</evidence>
<comment type="caution">
    <text evidence="1">The sequence shown here is derived from an EMBL/GenBank/DDBJ whole genome shotgun (WGS) entry which is preliminary data.</text>
</comment>
<protein>
    <submittedName>
        <fullName evidence="1">Uncharacterized protein</fullName>
    </submittedName>
</protein>
<dbReference type="Pfam" id="PF07554">
    <property type="entry name" value="FIVAR"/>
    <property type="match status" value="1"/>
</dbReference>
<gene>
    <name evidence="1" type="ORF">OMM_10845</name>
</gene>
<organism evidence="1 2">
    <name type="scientific">Candidatus Magnetoglobus multicellularis str. Araruama</name>
    <dbReference type="NCBI Taxonomy" id="890399"/>
    <lineage>
        <taxon>Bacteria</taxon>
        <taxon>Pseudomonadati</taxon>
        <taxon>Thermodesulfobacteriota</taxon>
        <taxon>Desulfobacteria</taxon>
        <taxon>Desulfobacterales</taxon>
        <taxon>Desulfobacteraceae</taxon>
        <taxon>Candidatus Magnetoglobus</taxon>
    </lineage>
</organism>
<reference evidence="2" key="1">
    <citation type="submission" date="2012-11" db="EMBL/GenBank/DDBJ databases">
        <authorList>
            <person name="Lucero-Rivera Y.E."/>
            <person name="Tovar-Ramirez D."/>
        </authorList>
    </citation>
    <scope>NUCLEOTIDE SEQUENCE [LARGE SCALE GENOMIC DNA]</scope>
    <source>
        <strain evidence="2">Araruama</strain>
    </source>
</reference>
<dbReference type="Gene3D" id="1.20.1270.90">
    <property type="entry name" value="AF1782-like"/>
    <property type="match status" value="1"/>
</dbReference>
<dbReference type="EMBL" id="ATBP01001061">
    <property type="protein sequence ID" value="ETR68135.1"/>
    <property type="molecule type" value="Genomic_DNA"/>
</dbReference>
<dbReference type="Proteomes" id="UP000189670">
    <property type="component" value="Unassembled WGS sequence"/>
</dbReference>
<sequence length="149" mass="15185">MPVENTTKSWQNLSVEVSGLNTIKQIAIFGVGGVLGTSKIYISDFYLAKGNNTISKTSLISSVSAANTLLNATGIGSAVGQVSNDDANTYSHAIAAAQSVIDNIVASQVEVDTALTALESATNAFKAAKIIHVEKSVGLISSGSVSVPG</sequence>
<feature type="non-terminal residue" evidence="1">
    <location>
        <position position="149"/>
    </location>
</feature>